<dbReference type="GeneID" id="83714844"/>
<dbReference type="AlphaFoldDB" id="A0A0F4HCM0"/>
<protein>
    <recommendedName>
        <fullName evidence="3 7">6,7-dimethyl-8-ribityllumazine synthase</fullName>
        <shortName evidence="7">DMRL synthase</shortName>
        <shortName evidence="7">LS</shortName>
        <shortName evidence="7">Lumazine synthase</shortName>
        <ecNumber evidence="3 7">2.5.1.78</ecNumber>
    </recommendedName>
</protein>
<reference evidence="10 13" key="2">
    <citation type="submission" date="2018-01" db="EMBL/GenBank/DDBJ databases">
        <title>Draft genome sequence of the feruloyl esterase-producing strain Lactobacillus fermentum CRL 1446, isolated from artisanal goat milk cheese.</title>
        <authorList>
            <person name="Abeijon Mukdsi M.C."/>
            <person name="Saavedra L."/>
            <person name="Gauffin Cano M.P."/>
            <person name="Hebert E.M."/>
            <person name="Medina R.B."/>
        </authorList>
    </citation>
    <scope>NUCLEOTIDE SEQUENCE [LARGE SCALE GENOMIC DNA]</scope>
    <source>
        <strain evidence="10 13">CRL 1446</strain>
    </source>
</reference>
<dbReference type="GO" id="GO:0000906">
    <property type="term" value="F:6,7-dimethyl-8-ribityllumazine synthase activity"/>
    <property type="evidence" value="ECO:0007669"/>
    <property type="project" value="UniProtKB-UniRule"/>
</dbReference>
<dbReference type="GO" id="GO:0005829">
    <property type="term" value="C:cytosol"/>
    <property type="evidence" value="ECO:0007669"/>
    <property type="project" value="TreeGrafter"/>
</dbReference>
<dbReference type="Proteomes" id="UP000236514">
    <property type="component" value="Unassembled WGS sequence"/>
</dbReference>
<feature type="active site" description="Proton donor" evidence="7">
    <location>
        <position position="90"/>
    </location>
</feature>
<dbReference type="SUPFAM" id="SSF52121">
    <property type="entry name" value="Lumazine synthase"/>
    <property type="match status" value="1"/>
</dbReference>
<accession>A0A0F4HCM0</accession>
<evidence type="ECO:0000313" key="8">
    <source>
        <dbReference type="EMBL" id="APU45020.1"/>
    </source>
</evidence>
<dbReference type="InterPro" id="IPR036467">
    <property type="entry name" value="LS/RS_sf"/>
</dbReference>
<evidence type="ECO:0000256" key="1">
    <source>
        <dbReference type="ARBA" id="ARBA00004917"/>
    </source>
</evidence>
<reference evidence="8 12" key="1">
    <citation type="submission" date="2016-12" db="EMBL/GenBank/DDBJ databases">
        <title>Complete Genome Sequence of Lactobacillus fermentum Strain SNUV175, a Probiotic for Treatment of Bacterial Vaginosis.</title>
        <authorList>
            <person name="Lee S."/>
            <person name="You H.J."/>
            <person name="Kwon B."/>
            <person name="Ko G."/>
        </authorList>
    </citation>
    <scope>NUCLEOTIDE SEQUENCE [LARGE SCALE GENOMIC DNA]</scope>
    <source>
        <strain evidence="8 12">SNUV175</strain>
    </source>
</reference>
<feature type="binding site" evidence="7">
    <location>
        <position position="129"/>
    </location>
    <ligand>
        <name>(2S)-2-hydroxy-3-oxobutyl phosphate</name>
        <dbReference type="ChEBI" id="CHEBI:58830"/>
    </ligand>
</feature>
<dbReference type="Proteomes" id="UP000185427">
    <property type="component" value="Chromosome"/>
</dbReference>
<dbReference type="InterPro" id="IPR002180">
    <property type="entry name" value="LS/RS"/>
</dbReference>
<dbReference type="EMBL" id="CP019030">
    <property type="protein sequence ID" value="APU45020.1"/>
    <property type="molecule type" value="Genomic_DNA"/>
</dbReference>
<dbReference type="PANTHER" id="PTHR21058">
    <property type="entry name" value="6,7-DIMETHYL-8-RIBITYLLUMAZINE SYNTHASE DMRL SYNTHASE LUMAZINE SYNTHASE"/>
    <property type="match status" value="1"/>
</dbReference>
<feature type="binding site" evidence="7">
    <location>
        <position position="24"/>
    </location>
    <ligand>
        <name>5-amino-6-(D-ribitylamino)uracil</name>
        <dbReference type="ChEBI" id="CHEBI:15934"/>
    </ligand>
</feature>
<dbReference type="InterPro" id="IPR034964">
    <property type="entry name" value="LS"/>
</dbReference>
<dbReference type="Pfam" id="PF00885">
    <property type="entry name" value="DMRL_synthase"/>
    <property type="match status" value="1"/>
</dbReference>
<organism evidence="9 14">
    <name type="scientific">Limosilactobacillus fermentum</name>
    <name type="common">Lactobacillus fermentum</name>
    <dbReference type="NCBI Taxonomy" id="1613"/>
    <lineage>
        <taxon>Bacteria</taxon>
        <taxon>Bacillati</taxon>
        <taxon>Bacillota</taxon>
        <taxon>Bacilli</taxon>
        <taxon>Lactobacillales</taxon>
        <taxon>Lactobacillaceae</taxon>
        <taxon>Limosilactobacillus</taxon>
    </lineage>
</organism>
<dbReference type="EMBL" id="CP050919">
    <property type="protein sequence ID" value="QIX58390.1"/>
    <property type="molecule type" value="Genomic_DNA"/>
</dbReference>
<dbReference type="GO" id="GO:0009231">
    <property type="term" value="P:riboflavin biosynthetic process"/>
    <property type="evidence" value="ECO:0007669"/>
    <property type="project" value="UniProtKB-UniRule"/>
</dbReference>
<evidence type="ECO:0000313" key="13">
    <source>
        <dbReference type="Proteomes" id="UP000236514"/>
    </source>
</evidence>
<evidence type="ECO:0000256" key="6">
    <source>
        <dbReference type="ARBA" id="ARBA00048785"/>
    </source>
</evidence>
<dbReference type="PANTHER" id="PTHR21058:SF0">
    <property type="entry name" value="6,7-DIMETHYL-8-RIBITYLLUMAZINE SYNTHASE"/>
    <property type="match status" value="1"/>
</dbReference>
<dbReference type="Proteomes" id="UP000466799">
    <property type="component" value="Unassembled WGS sequence"/>
</dbReference>
<evidence type="ECO:0000313" key="9">
    <source>
        <dbReference type="EMBL" id="MPQ35413.1"/>
    </source>
</evidence>
<evidence type="ECO:0000313" key="14">
    <source>
        <dbReference type="Proteomes" id="UP000466799"/>
    </source>
</evidence>
<dbReference type="RefSeq" id="WP_021349417.1">
    <property type="nucleotide sequence ID" value="NZ_CABJBV010000021.1"/>
</dbReference>
<evidence type="ECO:0000313" key="11">
    <source>
        <dbReference type="EMBL" id="QIX58390.1"/>
    </source>
</evidence>
<feature type="binding site" evidence="7">
    <location>
        <position position="115"/>
    </location>
    <ligand>
        <name>5-amino-6-(D-ribitylamino)uracil</name>
        <dbReference type="ChEBI" id="CHEBI:15934"/>
    </ligand>
</feature>
<evidence type="ECO:0000256" key="4">
    <source>
        <dbReference type="ARBA" id="ARBA00022619"/>
    </source>
</evidence>
<dbReference type="HAMAP" id="MF_00178">
    <property type="entry name" value="Lumazine_synth"/>
    <property type="match status" value="1"/>
</dbReference>
<dbReference type="EMBL" id="POTQ01000023">
    <property type="protein sequence ID" value="PNV57274.1"/>
    <property type="molecule type" value="Genomic_DNA"/>
</dbReference>
<comment type="function">
    <text evidence="7">Catalyzes the formation of 6,7-dimethyl-8-ribityllumazine by condensation of 5-amino-6-(D-ribitylamino)uracil with 3,4-dihydroxy-2-butanone 4-phosphate. This is the penultimate step in the biosynthesis of riboflavin.</text>
</comment>
<dbReference type="PATRIC" id="fig|1613.32.peg.1268"/>
<sequence>MPNQFEGNFITTPTKKIAIVVGKFNESVTRNLADGAIRTLKQFGIKDDQIDLVWVPGAFEIAFAAKKLVASGRYAGVMTLGAVIKGETDHYDLICQSTTSAIMNLNAQGTIPVTFGILTTDTIEQAMQRAGLKVGNEGSMTAQSLLEMISLNEQLG</sequence>
<keyword evidence="4 7" id="KW-0686">Riboflavin biosynthesis</keyword>
<evidence type="ECO:0000256" key="5">
    <source>
        <dbReference type="ARBA" id="ARBA00022679"/>
    </source>
</evidence>
<evidence type="ECO:0000256" key="7">
    <source>
        <dbReference type="HAMAP-Rule" id="MF_00178"/>
    </source>
</evidence>
<comment type="pathway">
    <text evidence="1 7">Cofactor biosynthesis; riboflavin biosynthesis; riboflavin from 2-hydroxy-3-oxobutyl phosphate and 5-amino-6-(D-ribitylamino)uracil: step 1/2.</text>
</comment>
<dbReference type="Proteomes" id="UP000503169">
    <property type="component" value="Chromosome"/>
</dbReference>
<dbReference type="NCBIfam" id="TIGR00114">
    <property type="entry name" value="lumazine-synth"/>
    <property type="match status" value="1"/>
</dbReference>
<feature type="binding site" evidence="7">
    <location>
        <begin position="58"/>
        <end position="60"/>
    </location>
    <ligand>
        <name>5-amino-6-(D-ribitylamino)uracil</name>
        <dbReference type="ChEBI" id="CHEBI:15934"/>
    </ligand>
</feature>
<feature type="binding site" evidence="7">
    <location>
        <begin position="87"/>
        <end position="88"/>
    </location>
    <ligand>
        <name>(2S)-2-hydroxy-3-oxobutyl phosphate</name>
        <dbReference type="ChEBI" id="CHEBI:58830"/>
    </ligand>
</feature>
<proteinExistence type="inferred from homology"/>
<evidence type="ECO:0000313" key="12">
    <source>
        <dbReference type="Proteomes" id="UP000185427"/>
    </source>
</evidence>
<comment type="catalytic activity">
    <reaction evidence="6 7">
        <text>(2S)-2-hydroxy-3-oxobutyl phosphate + 5-amino-6-(D-ribitylamino)uracil = 6,7-dimethyl-8-(1-D-ribityl)lumazine + phosphate + 2 H2O + H(+)</text>
        <dbReference type="Rhea" id="RHEA:26152"/>
        <dbReference type="ChEBI" id="CHEBI:15377"/>
        <dbReference type="ChEBI" id="CHEBI:15378"/>
        <dbReference type="ChEBI" id="CHEBI:15934"/>
        <dbReference type="ChEBI" id="CHEBI:43474"/>
        <dbReference type="ChEBI" id="CHEBI:58201"/>
        <dbReference type="ChEBI" id="CHEBI:58830"/>
        <dbReference type="EC" id="2.5.1.78"/>
    </reaction>
</comment>
<name>A0A0F4HCM0_LIMFE</name>
<evidence type="ECO:0000256" key="2">
    <source>
        <dbReference type="ARBA" id="ARBA00007424"/>
    </source>
</evidence>
<dbReference type="UniPathway" id="UPA00275">
    <property type="reaction ID" value="UER00404"/>
</dbReference>
<keyword evidence="5 7" id="KW-0808">Transferase</keyword>
<evidence type="ECO:0000256" key="3">
    <source>
        <dbReference type="ARBA" id="ARBA00012664"/>
    </source>
</evidence>
<comment type="similarity">
    <text evidence="2 7">Belongs to the DMRL synthase family.</text>
</comment>
<dbReference type="GO" id="GO:0009349">
    <property type="term" value="C:riboflavin synthase complex"/>
    <property type="evidence" value="ECO:0007669"/>
    <property type="project" value="UniProtKB-UniRule"/>
</dbReference>
<evidence type="ECO:0000313" key="15">
    <source>
        <dbReference type="Proteomes" id="UP000503169"/>
    </source>
</evidence>
<dbReference type="OrthoDB" id="9809709at2"/>
<reference evidence="9 14" key="3">
    <citation type="submission" date="2019-10" db="EMBL/GenBank/DDBJ databases">
        <title>Genome Sequencing and assembly of Lactobacillus fermentum I2, a lactic acid bacteria.</title>
        <authorList>
            <person name="Lopes L.S."/>
            <person name="Persinoti G.F."/>
            <person name="Riano-Pachon D.M."/>
            <person name="Labate C.A."/>
        </authorList>
    </citation>
    <scope>NUCLEOTIDE SEQUENCE [LARGE SCALE GENOMIC DNA]</scope>
    <source>
        <strain evidence="9 14">I2</strain>
    </source>
</reference>
<dbReference type="CDD" id="cd09209">
    <property type="entry name" value="Lumazine_synthase-I"/>
    <property type="match status" value="1"/>
</dbReference>
<evidence type="ECO:0000313" key="10">
    <source>
        <dbReference type="EMBL" id="PNV57274.1"/>
    </source>
</evidence>
<dbReference type="EC" id="2.5.1.78" evidence="3 7"/>
<dbReference type="EMBL" id="WHJL01000042">
    <property type="protein sequence ID" value="MPQ35413.1"/>
    <property type="molecule type" value="Genomic_DNA"/>
</dbReference>
<dbReference type="Gene3D" id="3.40.50.960">
    <property type="entry name" value="Lumazine/riboflavin synthase"/>
    <property type="match status" value="1"/>
</dbReference>
<gene>
    <name evidence="7 11" type="primary">ribH</name>
    <name evidence="8" type="ORF">BUW47_00405</name>
    <name evidence="10" type="ORF">C1Y38_09045</name>
    <name evidence="9" type="ORF">GC247_05810</name>
    <name evidence="11" type="ORF">HCY95_00826</name>
</gene>
<feature type="binding site" evidence="7">
    <location>
        <begin position="82"/>
        <end position="84"/>
    </location>
    <ligand>
        <name>5-amino-6-(D-ribitylamino)uracil</name>
        <dbReference type="ChEBI" id="CHEBI:15934"/>
    </ligand>
</feature>
<reference evidence="11 15" key="4">
    <citation type="submission" date="2020-04" db="EMBL/GenBank/DDBJ databases">
        <title>Novel strain L. Fermentum HFD1 producer antibacterial peptides.</title>
        <authorList>
            <person name="Ozhegov G.D."/>
            <person name="Pavlova A.S."/>
            <person name="Zhuravleva D.E."/>
            <person name="Gogoleva N.V."/>
            <person name="Shagimardanova E.I."/>
            <person name="Markelova M.I."/>
            <person name="Yarullina D.R."/>
            <person name="Kayumov A.R."/>
        </authorList>
    </citation>
    <scope>NUCLEOTIDE SEQUENCE [LARGE SCALE GENOMIC DNA]</scope>
    <source>
        <strain evidence="11 15">HFD1</strain>
    </source>
</reference>